<evidence type="ECO:0000313" key="1">
    <source>
        <dbReference type="EMBL" id="SON53209.1"/>
    </source>
</evidence>
<gene>
    <name evidence="1" type="ORF">VTAP4600_B1598</name>
</gene>
<accession>A0A2N8ZMX2</accession>
<dbReference type="KEGG" id="vta:B1598"/>
<organism evidence="1 2">
    <name type="scientific">Vibrio tapetis subsp. tapetis</name>
    <dbReference type="NCBI Taxonomy" id="1671868"/>
    <lineage>
        <taxon>Bacteria</taxon>
        <taxon>Pseudomonadati</taxon>
        <taxon>Pseudomonadota</taxon>
        <taxon>Gammaproteobacteria</taxon>
        <taxon>Vibrionales</taxon>
        <taxon>Vibrionaceae</taxon>
        <taxon>Vibrio</taxon>
    </lineage>
</organism>
<proteinExistence type="predicted"/>
<sequence>MLLAAIGYPAVLIHTIIMSISLTDAFTSVADLPHFSNRIEKLLDKVAISIESRPNSPYNFGSISRNINNLWML</sequence>
<dbReference type="Proteomes" id="UP000235828">
    <property type="component" value="Chromosome B"/>
</dbReference>
<name>A0A2N8ZMX2_9VIBR</name>
<protein>
    <submittedName>
        <fullName evidence="1">Uncharacterized protein</fullName>
    </submittedName>
</protein>
<dbReference type="EMBL" id="LT960612">
    <property type="protein sequence ID" value="SON53209.1"/>
    <property type="molecule type" value="Genomic_DNA"/>
</dbReference>
<evidence type="ECO:0000313" key="2">
    <source>
        <dbReference type="Proteomes" id="UP000235828"/>
    </source>
</evidence>
<reference evidence="1 2" key="1">
    <citation type="submission" date="2017-10" db="EMBL/GenBank/DDBJ databases">
        <authorList>
            <person name="Banno H."/>
            <person name="Chua N.-H."/>
        </authorList>
    </citation>
    <scope>NUCLEOTIDE SEQUENCE [LARGE SCALE GENOMIC DNA]</scope>
    <source>
        <strain evidence="1">Vibrio tapetis CECT4600</strain>
    </source>
</reference>
<keyword evidence="2" id="KW-1185">Reference proteome</keyword>
<dbReference type="AlphaFoldDB" id="A0A2N8ZMX2"/>